<dbReference type="PROSITE" id="PS50943">
    <property type="entry name" value="HTH_CROC1"/>
    <property type="match status" value="1"/>
</dbReference>
<dbReference type="InterPro" id="IPR001387">
    <property type="entry name" value="Cro/C1-type_HTH"/>
</dbReference>
<evidence type="ECO:0000256" key="1">
    <source>
        <dbReference type="ARBA" id="ARBA00023125"/>
    </source>
</evidence>
<dbReference type="InterPro" id="IPR013096">
    <property type="entry name" value="Cupin_2"/>
</dbReference>
<evidence type="ECO:0000259" key="2">
    <source>
        <dbReference type="PROSITE" id="PS50943"/>
    </source>
</evidence>
<evidence type="ECO:0000313" key="3">
    <source>
        <dbReference type="EMBL" id="MBD1321416.1"/>
    </source>
</evidence>
<name>A0ABR7WF61_9ACTN</name>
<feature type="domain" description="HTH cro/C1-type" evidence="2">
    <location>
        <begin position="26"/>
        <end position="80"/>
    </location>
</feature>
<dbReference type="InterPro" id="IPR011051">
    <property type="entry name" value="RmlC_Cupin_sf"/>
</dbReference>
<comment type="caution">
    <text evidence="3">The sequence shown here is derived from an EMBL/GenBank/DDBJ whole genome shotgun (WGS) entry which is preliminary data.</text>
</comment>
<keyword evidence="4" id="KW-1185">Reference proteome</keyword>
<evidence type="ECO:0000313" key="4">
    <source>
        <dbReference type="Proteomes" id="UP000602395"/>
    </source>
</evidence>
<dbReference type="SUPFAM" id="SSF51182">
    <property type="entry name" value="RmlC-like cupins"/>
    <property type="match status" value="1"/>
</dbReference>
<gene>
    <name evidence="3" type="ORF">IDF66_17655</name>
</gene>
<dbReference type="EMBL" id="JACWMS010000003">
    <property type="protein sequence ID" value="MBD1321416.1"/>
    <property type="molecule type" value="Genomic_DNA"/>
</dbReference>
<dbReference type="PANTHER" id="PTHR46797:SF1">
    <property type="entry name" value="METHYLPHOSPHONATE SYNTHASE"/>
    <property type="match status" value="1"/>
</dbReference>
<keyword evidence="1" id="KW-0238">DNA-binding</keyword>
<organism evidence="3 4">
    <name type="scientific">Gordonia hankookensis</name>
    <dbReference type="NCBI Taxonomy" id="589403"/>
    <lineage>
        <taxon>Bacteria</taxon>
        <taxon>Bacillati</taxon>
        <taxon>Actinomycetota</taxon>
        <taxon>Actinomycetes</taxon>
        <taxon>Mycobacteriales</taxon>
        <taxon>Gordoniaceae</taxon>
        <taxon>Gordonia</taxon>
    </lineage>
</organism>
<dbReference type="SUPFAM" id="SSF47413">
    <property type="entry name" value="lambda repressor-like DNA-binding domains"/>
    <property type="match status" value="1"/>
</dbReference>
<dbReference type="Pfam" id="PF01381">
    <property type="entry name" value="HTH_3"/>
    <property type="match status" value="1"/>
</dbReference>
<dbReference type="InterPro" id="IPR050807">
    <property type="entry name" value="TransReg_Diox_bact_type"/>
</dbReference>
<reference evidence="3 4" key="1">
    <citation type="submission" date="2020-09" db="EMBL/GenBank/DDBJ databases">
        <title>Novel species in genus Gordonia.</title>
        <authorList>
            <person name="Zhang G."/>
        </authorList>
    </citation>
    <scope>NUCLEOTIDE SEQUENCE [LARGE SCALE GENOMIC DNA]</scope>
    <source>
        <strain evidence="3 4">ON-33</strain>
    </source>
</reference>
<dbReference type="Gene3D" id="1.10.260.40">
    <property type="entry name" value="lambda repressor-like DNA-binding domains"/>
    <property type="match status" value="1"/>
</dbReference>
<dbReference type="Pfam" id="PF07883">
    <property type="entry name" value="Cupin_2"/>
    <property type="match status" value="1"/>
</dbReference>
<dbReference type="CDD" id="cd02209">
    <property type="entry name" value="cupin_XRE_C"/>
    <property type="match status" value="1"/>
</dbReference>
<dbReference type="Proteomes" id="UP000602395">
    <property type="component" value="Unassembled WGS sequence"/>
</dbReference>
<dbReference type="RefSeq" id="WP_190267940.1">
    <property type="nucleotide sequence ID" value="NZ_BAABAD010000005.1"/>
</dbReference>
<dbReference type="CDD" id="cd00093">
    <property type="entry name" value="HTH_XRE"/>
    <property type="match status" value="1"/>
</dbReference>
<dbReference type="InterPro" id="IPR014710">
    <property type="entry name" value="RmlC-like_jellyroll"/>
</dbReference>
<sequence>MHEAAPDVGDQSEDASALAITLGAAIRFARKNAGLTLQTLAQRTGLSQSFLSQAENGHTVPSILNLHTIARSLGTTAHELLSPPDDDVSLVRASDGPLLEASPGATMRRCARRSAVMAANEITAGPGTSASSATEHAGEEFVYVLDGVLEIELGAVTYRLSPGDVLYYAATVRHRWHNRADRPARFLITSSPPF</sequence>
<proteinExistence type="predicted"/>
<dbReference type="Gene3D" id="2.60.120.10">
    <property type="entry name" value="Jelly Rolls"/>
    <property type="match status" value="1"/>
</dbReference>
<dbReference type="SMART" id="SM00530">
    <property type="entry name" value="HTH_XRE"/>
    <property type="match status" value="1"/>
</dbReference>
<protein>
    <submittedName>
        <fullName evidence="3">Helix-turn-helix transcriptional regulator</fullName>
    </submittedName>
</protein>
<dbReference type="PANTHER" id="PTHR46797">
    <property type="entry name" value="HTH-TYPE TRANSCRIPTIONAL REGULATOR"/>
    <property type="match status" value="1"/>
</dbReference>
<accession>A0ABR7WF61</accession>
<dbReference type="InterPro" id="IPR010982">
    <property type="entry name" value="Lambda_DNA-bd_dom_sf"/>
</dbReference>